<evidence type="ECO:0000256" key="1">
    <source>
        <dbReference type="ARBA" id="ARBA00022679"/>
    </source>
</evidence>
<evidence type="ECO:0000313" key="5">
    <source>
        <dbReference type="Proteomes" id="UP000831786"/>
    </source>
</evidence>
<dbReference type="InterPro" id="IPR050832">
    <property type="entry name" value="Bact_Acetyltransf"/>
</dbReference>
<gene>
    <name evidence="4" type="ORF">MUN78_14300</name>
</gene>
<proteinExistence type="predicted"/>
<evidence type="ECO:0000256" key="2">
    <source>
        <dbReference type="ARBA" id="ARBA00023315"/>
    </source>
</evidence>
<keyword evidence="5" id="KW-1185">Reference proteome</keyword>
<dbReference type="CDD" id="cd04301">
    <property type="entry name" value="NAT_SF"/>
    <property type="match status" value="1"/>
</dbReference>
<accession>A0ABY4FKD4</accession>
<dbReference type="InterPro" id="IPR016181">
    <property type="entry name" value="Acyl_CoA_acyltransferase"/>
</dbReference>
<name>A0ABY4FKD4_9MICO</name>
<dbReference type="Pfam" id="PF00583">
    <property type="entry name" value="Acetyltransf_1"/>
    <property type="match status" value="1"/>
</dbReference>
<dbReference type="Proteomes" id="UP000831786">
    <property type="component" value="Chromosome"/>
</dbReference>
<dbReference type="SUPFAM" id="SSF55729">
    <property type="entry name" value="Acyl-CoA N-acyltransferases (Nat)"/>
    <property type="match status" value="1"/>
</dbReference>
<feature type="domain" description="N-acetyltransferase" evidence="3">
    <location>
        <begin position="42"/>
        <end position="186"/>
    </location>
</feature>
<keyword evidence="2" id="KW-0012">Acyltransferase</keyword>
<sequence length="197" mass="21387">MTSGIADAPPRREPTPAAAALAALGPDYAFAYVGYRDPLAAPLLRDLEREYDERYGVEVFGEAAIVEIERYPAEDFAPPRGSFLLLLQAGEPVSGGAFMPHAEGVAEVKRVWTRGDRRGEGLARVVLTELEEQAVRLGYRRIYLTTGPRQPEARALYLRHGYTPLFDTALSGEEIGGTLPFEKTLVGPGADASASRP</sequence>
<dbReference type="PANTHER" id="PTHR43877">
    <property type="entry name" value="AMINOALKYLPHOSPHONATE N-ACETYLTRANSFERASE-RELATED-RELATED"/>
    <property type="match status" value="1"/>
</dbReference>
<dbReference type="InterPro" id="IPR000182">
    <property type="entry name" value="GNAT_dom"/>
</dbReference>
<evidence type="ECO:0000259" key="3">
    <source>
        <dbReference type="PROSITE" id="PS51186"/>
    </source>
</evidence>
<protein>
    <submittedName>
        <fullName evidence="4">GNAT family N-acetyltransferase</fullName>
    </submittedName>
</protein>
<keyword evidence="1" id="KW-0808">Transferase</keyword>
<organism evidence="4 5">
    <name type="scientific">Leucobacter allii</name>
    <dbReference type="NCBI Taxonomy" id="2932247"/>
    <lineage>
        <taxon>Bacteria</taxon>
        <taxon>Bacillati</taxon>
        <taxon>Actinomycetota</taxon>
        <taxon>Actinomycetes</taxon>
        <taxon>Micrococcales</taxon>
        <taxon>Microbacteriaceae</taxon>
        <taxon>Leucobacter</taxon>
    </lineage>
</organism>
<dbReference type="Gene3D" id="3.40.630.30">
    <property type="match status" value="1"/>
</dbReference>
<dbReference type="PANTHER" id="PTHR43877:SF2">
    <property type="entry name" value="AMINOALKYLPHOSPHONATE N-ACETYLTRANSFERASE-RELATED"/>
    <property type="match status" value="1"/>
</dbReference>
<dbReference type="RefSeq" id="WP_244727296.1">
    <property type="nucleotide sequence ID" value="NZ_CP095045.1"/>
</dbReference>
<evidence type="ECO:0000313" key="4">
    <source>
        <dbReference type="EMBL" id="UOQ56822.1"/>
    </source>
</evidence>
<dbReference type="EMBL" id="CP095045">
    <property type="protein sequence ID" value="UOQ56822.1"/>
    <property type="molecule type" value="Genomic_DNA"/>
</dbReference>
<reference evidence="4 5" key="1">
    <citation type="submission" date="2022-04" db="EMBL/GenBank/DDBJ databases">
        <title>Leucobacter sp. isolated from rhizosphere of garlic.</title>
        <authorList>
            <person name="Won M."/>
            <person name="Lee C.-M."/>
            <person name="Woen H.-Y."/>
            <person name="Kwon S.-W."/>
        </authorList>
    </citation>
    <scope>NUCLEOTIDE SEQUENCE [LARGE SCALE GENOMIC DNA]</scope>
    <source>
        <strain evidence="4 5">H21R-40</strain>
    </source>
</reference>
<dbReference type="PROSITE" id="PS51186">
    <property type="entry name" value="GNAT"/>
    <property type="match status" value="1"/>
</dbReference>